<reference evidence="2 3" key="1">
    <citation type="journal article" date="2013" name="Int. J. Syst. Evol. Microbiol.">
        <title>Roseomonas aerophila sp. nov., isolated from air.</title>
        <authorList>
            <person name="Kim S.J."/>
            <person name="Weon H.Y."/>
            <person name="Ahn J.H."/>
            <person name="Hong S.B."/>
            <person name="Seok S.J."/>
            <person name="Whang K.S."/>
            <person name="Kwon S.W."/>
        </authorList>
    </citation>
    <scope>NUCLEOTIDE SEQUENCE [LARGE SCALE GENOMIC DNA]</scope>
    <source>
        <strain evidence="2 3">NBRC 108923</strain>
    </source>
</reference>
<feature type="domain" description="AB hydrolase-1" evidence="1">
    <location>
        <begin position="37"/>
        <end position="270"/>
    </location>
</feature>
<proteinExistence type="predicted"/>
<dbReference type="InterPro" id="IPR029058">
    <property type="entry name" value="AB_hydrolase_fold"/>
</dbReference>
<dbReference type="InterPro" id="IPR050228">
    <property type="entry name" value="Carboxylesterase_BioH"/>
</dbReference>
<dbReference type="InterPro" id="IPR000639">
    <property type="entry name" value="Epox_hydrolase-like"/>
</dbReference>
<dbReference type="SUPFAM" id="SSF53474">
    <property type="entry name" value="alpha/beta-Hydrolases"/>
    <property type="match status" value="1"/>
</dbReference>
<dbReference type="PRINTS" id="PR00412">
    <property type="entry name" value="EPOXHYDRLASE"/>
</dbReference>
<sequence>MPATPPFAVPGGTAPRQRGFVPRPFGRLYYEVTGEGPALVFAHGLGGNHLSWWQQVGHFAASHCCVTFSHQGFAPSDTPADGPDPAAYAEDLAALIAHLGLQNPVLVGQSMGGWTGITFALAHPGVLRGLVLAATSGPIDPRQAGAAALDAHAAWATRSEAALRQGAARGVHPAIGLRGAEEQPAAHFLYRAIDELSVGLDKDALRRRLFSTRDRPASALAAIATPTLWITGAEDVVFASPVAPFLAAAMPRARHVEIADAGHSAYFERPAAFNVALGEFLATLG</sequence>
<dbReference type="InterPro" id="IPR000073">
    <property type="entry name" value="AB_hydrolase_1"/>
</dbReference>
<dbReference type="EMBL" id="JACTVA010000066">
    <property type="protein sequence ID" value="MBC9209688.1"/>
    <property type="molecule type" value="Genomic_DNA"/>
</dbReference>
<comment type="caution">
    <text evidence="2">The sequence shown here is derived from an EMBL/GenBank/DDBJ whole genome shotgun (WGS) entry which is preliminary data.</text>
</comment>
<keyword evidence="3" id="KW-1185">Reference proteome</keyword>
<dbReference type="Pfam" id="PF00561">
    <property type="entry name" value="Abhydrolase_1"/>
    <property type="match status" value="1"/>
</dbReference>
<evidence type="ECO:0000313" key="2">
    <source>
        <dbReference type="EMBL" id="MBC9209688.1"/>
    </source>
</evidence>
<dbReference type="Gene3D" id="3.40.50.1820">
    <property type="entry name" value="alpha/beta hydrolase"/>
    <property type="match status" value="1"/>
</dbReference>
<organism evidence="2 3">
    <name type="scientific">Teichococcus aerophilus</name>
    <dbReference type="NCBI Taxonomy" id="1224513"/>
    <lineage>
        <taxon>Bacteria</taxon>
        <taxon>Pseudomonadati</taxon>
        <taxon>Pseudomonadota</taxon>
        <taxon>Alphaproteobacteria</taxon>
        <taxon>Acetobacterales</taxon>
        <taxon>Roseomonadaceae</taxon>
        <taxon>Roseomonas</taxon>
    </lineage>
</organism>
<keyword evidence="2" id="KW-0378">Hydrolase</keyword>
<evidence type="ECO:0000259" key="1">
    <source>
        <dbReference type="Pfam" id="PF00561"/>
    </source>
</evidence>
<evidence type="ECO:0000313" key="3">
    <source>
        <dbReference type="Proteomes" id="UP000626026"/>
    </source>
</evidence>
<name>A0ABR7RTH2_9PROT</name>
<dbReference type="GO" id="GO:0016787">
    <property type="term" value="F:hydrolase activity"/>
    <property type="evidence" value="ECO:0007669"/>
    <property type="project" value="UniProtKB-KW"/>
</dbReference>
<protein>
    <submittedName>
        <fullName evidence="2">Alpha/beta hydrolase</fullName>
    </submittedName>
</protein>
<dbReference type="PANTHER" id="PTHR43194">
    <property type="entry name" value="HYDROLASE ALPHA/BETA FOLD FAMILY"/>
    <property type="match status" value="1"/>
</dbReference>
<gene>
    <name evidence="2" type="ORF">IBL26_22810</name>
</gene>
<dbReference type="PANTHER" id="PTHR43194:SF2">
    <property type="entry name" value="PEROXISOMAL MEMBRANE PROTEIN LPX1"/>
    <property type="match status" value="1"/>
</dbReference>
<accession>A0ABR7RTH2</accession>
<dbReference type="Proteomes" id="UP000626026">
    <property type="component" value="Unassembled WGS sequence"/>
</dbReference>
<dbReference type="RefSeq" id="WP_187786814.1">
    <property type="nucleotide sequence ID" value="NZ_JACTVA010000066.1"/>
</dbReference>